<evidence type="ECO:0000313" key="4">
    <source>
        <dbReference type="Proteomes" id="UP001550044"/>
    </source>
</evidence>
<feature type="domain" description="Beta-lactamase-related" evidence="2">
    <location>
        <begin position="38"/>
        <end position="317"/>
    </location>
</feature>
<feature type="region of interest" description="Disordered" evidence="1">
    <location>
        <begin position="353"/>
        <end position="389"/>
    </location>
</feature>
<gene>
    <name evidence="3" type="ORF">ABZV61_00285</name>
</gene>
<dbReference type="Proteomes" id="UP001550044">
    <property type="component" value="Unassembled WGS sequence"/>
</dbReference>
<feature type="region of interest" description="Disordered" evidence="1">
    <location>
        <begin position="211"/>
        <end position="233"/>
    </location>
</feature>
<dbReference type="PANTHER" id="PTHR46825">
    <property type="entry name" value="D-ALANYL-D-ALANINE-CARBOXYPEPTIDASE/ENDOPEPTIDASE AMPH"/>
    <property type="match status" value="1"/>
</dbReference>
<protein>
    <submittedName>
        <fullName evidence="3">Serine hydrolase domain-containing protein</fullName>
        <ecNumber evidence="3">3.1.1.103</ecNumber>
    </submittedName>
</protein>
<dbReference type="InterPro" id="IPR001466">
    <property type="entry name" value="Beta-lactam-related"/>
</dbReference>
<dbReference type="PANTHER" id="PTHR46825:SF7">
    <property type="entry name" value="D-ALANYL-D-ALANINE CARBOXYPEPTIDASE"/>
    <property type="match status" value="1"/>
</dbReference>
<accession>A0ABV2U2G1</accession>
<reference evidence="3 4" key="1">
    <citation type="submission" date="2024-06" db="EMBL/GenBank/DDBJ databases">
        <title>The Natural Products Discovery Center: Release of the First 8490 Sequenced Strains for Exploring Actinobacteria Biosynthetic Diversity.</title>
        <authorList>
            <person name="Kalkreuter E."/>
            <person name="Kautsar S.A."/>
            <person name="Yang D."/>
            <person name="Bader C.D."/>
            <person name="Teijaro C.N."/>
            <person name="Fluegel L."/>
            <person name="Davis C.M."/>
            <person name="Simpson J.R."/>
            <person name="Lauterbach L."/>
            <person name="Steele A.D."/>
            <person name="Gui C."/>
            <person name="Meng S."/>
            <person name="Li G."/>
            <person name="Viehrig K."/>
            <person name="Ye F."/>
            <person name="Su P."/>
            <person name="Kiefer A.F."/>
            <person name="Nichols A."/>
            <person name="Cepeda A.J."/>
            <person name="Yan W."/>
            <person name="Fan B."/>
            <person name="Jiang Y."/>
            <person name="Adhikari A."/>
            <person name="Zheng C.-J."/>
            <person name="Schuster L."/>
            <person name="Cowan T.M."/>
            <person name="Smanski M.J."/>
            <person name="Chevrette M.G."/>
            <person name="De Carvalho L.P.S."/>
            <person name="Shen B."/>
        </authorList>
    </citation>
    <scope>NUCLEOTIDE SEQUENCE [LARGE SCALE GENOMIC DNA]</scope>
    <source>
        <strain evidence="3 4">NPDC005137</strain>
    </source>
</reference>
<keyword evidence="4" id="KW-1185">Reference proteome</keyword>
<dbReference type="SUPFAM" id="SSF56601">
    <property type="entry name" value="beta-lactamase/transpeptidase-like"/>
    <property type="match status" value="1"/>
</dbReference>
<dbReference type="Gene3D" id="3.40.710.10">
    <property type="entry name" value="DD-peptidase/beta-lactamase superfamily"/>
    <property type="match status" value="1"/>
</dbReference>
<dbReference type="InterPro" id="IPR050491">
    <property type="entry name" value="AmpC-like"/>
</dbReference>
<dbReference type="EC" id="3.1.1.103" evidence="3"/>
<dbReference type="Pfam" id="PF00144">
    <property type="entry name" value="Beta-lactamase"/>
    <property type="match status" value="1"/>
</dbReference>
<organism evidence="3 4">
    <name type="scientific">Streptomyces sp. 900116325</name>
    <dbReference type="NCBI Taxonomy" id="3154295"/>
    <lineage>
        <taxon>Bacteria</taxon>
        <taxon>Bacillati</taxon>
        <taxon>Actinomycetota</taxon>
        <taxon>Actinomycetes</taxon>
        <taxon>Kitasatosporales</taxon>
        <taxon>Streptomycetaceae</taxon>
        <taxon>Streptomyces</taxon>
    </lineage>
</organism>
<evidence type="ECO:0000256" key="1">
    <source>
        <dbReference type="SAM" id="MobiDB-lite"/>
    </source>
</evidence>
<proteinExistence type="predicted"/>
<dbReference type="InterPro" id="IPR012338">
    <property type="entry name" value="Beta-lactam/transpept-like"/>
</dbReference>
<sequence length="389" mass="41119">MPIIRSLLITPLVITLLGLGTASLPSEPHLTPAASYLPRLVAQGGAPAAALLAQRASAAPYDTYRSTGPGIRRQDRFRAGSITKTFVATVVLQLAREHRLRLSDTVDRHLAGLVRGHGNDGRRITLRALLTHTSGLYNYTADTNAHPATATAAVRAAIAHRPTNTTGGFAYSNTNYVLLGLVVQHVTGHSYATEIRRRIINPLHLTGTSLPGARTALPAPHGRGYSRDPADGSLHDVTALDPRTAGAAGELISTLADLNRFYAALLGGRLLPPAQLHALLNTGTADGIYGMGIYPQKLSCGTTVWGHDGHIAGSYVRTAATRDGRHTLTFRINTDSLSDATLEPALLEAEFCRPHQGLSRTSRPDRGPAQTGTMSGAPSRAASAVWSSG</sequence>
<comment type="caution">
    <text evidence="3">The sequence shown here is derived from an EMBL/GenBank/DDBJ whole genome shotgun (WGS) entry which is preliminary data.</text>
</comment>
<dbReference type="GO" id="GO:0016787">
    <property type="term" value="F:hydrolase activity"/>
    <property type="evidence" value="ECO:0007669"/>
    <property type="project" value="UniProtKB-KW"/>
</dbReference>
<keyword evidence="3" id="KW-0378">Hydrolase</keyword>
<evidence type="ECO:0000259" key="2">
    <source>
        <dbReference type="Pfam" id="PF00144"/>
    </source>
</evidence>
<dbReference type="EMBL" id="JBEXIP010000001">
    <property type="protein sequence ID" value="MET8431234.1"/>
    <property type="molecule type" value="Genomic_DNA"/>
</dbReference>
<dbReference type="RefSeq" id="WP_356708109.1">
    <property type="nucleotide sequence ID" value="NZ_JBEXIP010000001.1"/>
</dbReference>
<name>A0ABV2U2G1_9ACTN</name>
<evidence type="ECO:0000313" key="3">
    <source>
        <dbReference type="EMBL" id="MET8431234.1"/>
    </source>
</evidence>